<evidence type="ECO:0000256" key="4">
    <source>
        <dbReference type="ARBA" id="ARBA00022679"/>
    </source>
</evidence>
<keyword evidence="4 11" id="KW-0808">Transferase</keyword>
<dbReference type="PANTHER" id="PTHR12317">
    <property type="entry name" value="DIACYLGLYCEROL O-ACYLTRANSFERASE"/>
    <property type="match status" value="1"/>
</dbReference>
<evidence type="ECO:0000256" key="2">
    <source>
        <dbReference type="ARBA" id="ARBA00005420"/>
    </source>
</evidence>
<proteinExistence type="inferred from homology"/>
<evidence type="ECO:0000256" key="7">
    <source>
        <dbReference type="ARBA" id="ARBA00022989"/>
    </source>
</evidence>
<name>A0A5E4MNK0_9HEMI</name>
<sequence length="337" mass="38243">MQIKGIEFAPAFVPLVRRYETLAAFVWTYIILFGPITGWSVLLYVIIDTRYTWLGIAYLLWICIDRPVGCSTTLRYPFVRKLVTWTHLKNYFPVSLVKTHDLPADKSYIFATYPHGVFSYGALINFGTDANQFSELFPGLKTFIISLGFHFIMPFIREIAIGVGIKESSEKCLINILDGEKGNVAVLIVGGVSEAFKSYPGKYRIILKRRRGFVRVALKTGASLVPVFSFGETNLFGAYEAEPNSFWGKVMKSIKWKGDNVIPIGRGLFQYSFGIIPRRRPIVTVVGKPIDLPKIANPKDEDVDKYHQIFTTELNNLFEEHKTKYAKNPGEMELTDL</sequence>
<keyword evidence="6 11" id="KW-0256">Endoplasmic reticulum</keyword>
<dbReference type="InterPro" id="IPR007130">
    <property type="entry name" value="DAGAT"/>
</dbReference>
<dbReference type="Proteomes" id="UP000325440">
    <property type="component" value="Unassembled WGS sequence"/>
</dbReference>
<feature type="transmembrane region" description="Helical" evidence="11">
    <location>
        <begin position="24"/>
        <end position="47"/>
    </location>
</feature>
<evidence type="ECO:0000256" key="3">
    <source>
        <dbReference type="ARBA" id="ARBA00022516"/>
    </source>
</evidence>
<dbReference type="AlphaFoldDB" id="A0A5E4MNK0"/>
<reference evidence="12 13" key="1">
    <citation type="submission" date="2019-08" db="EMBL/GenBank/DDBJ databases">
        <authorList>
            <person name="Alioto T."/>
            <person name="Alioto T."/>
            <person name="Gomez Garrido J."/>
        </authorList>
    </citation>
    <scope>NUCLEOTIDE SEQUENCE [LARGE SCALE GENOMIC DNA]</scope>
</reference>
<keyword evidence="3" id="KW-0444">Lipid biosynthesis</keyword>
<evidence type="ECO:0000256" key="1">
    <source>
        <dbReference type="ARBA" id="ARBA00004477"/>
    </source>
</evidence>
<dbReference type="EC" id="2.3.1.-" evidence="11"/>
<dbReference type="SUPFAM" id="SSF69593">
    <property type="entry name" value="Glycerol-3-phosphate (1)-acyltransferase"/>
    <property type="match status" value="1"/>
</dbReference>
<keyword evidence="8" id="KW-0443">Lipid metabolism</keyword>
<evidence type="ECO:0000313" key="13">
    <source>
        <dbReference type="Proteomes" id="UP000325440"/>
    </source>
</evidence>
<evidence type="ECO:0000256" key="10">
    <source>
        <dbReference type="ARBA" id="ARBA00023315"/>
    </source>
</evidence>
<keyword evidence="5 11" id="KW-0812">Transmembrane</keyword>
<evidence type="ECO:0000256" key="11">
    <source>
        <dbReference type="RuleBase" id="RU367023"/>
    </source>
</evidence>
<organism evidence="12 13">
    <name type="scientific">Cinara cedri</name>
    <dbReference type="NCBI Taxonomy" id="506608"/>
    <lineage>
        <taxon>Eukaryota</taxon>
        <taxon>Metazoa</taxon>
        <taxon>Ecdysozoa</taxon>
        <taxon>Arthropoda</taxon>
        <taxon>Hexapoda</taxon>
        <taxon>Insecta</taxon>
        <taxon>Pterygota</taxon>
        <taxon>Neoptera</taxon>
        <taxon>Paraneoptera</taxon>
        <taxon>Hemiptera</taxon>
        <taxon>Sternorrhyncha</taxon>
        <taxon>Aphidomorpha</taxon>
        <taxon>Aphidoidea</taxon>
        <taxon>Aphididae</taxon>
        <taxon>Lachninae</taxon>
        <taxon>Cinara</taxon>
    </lineage>
</organism>
<dbReference type="CDD" id="cd07987">
    <property type="entry name" value="LPLAT_MGAT-like"/>
    <property type="match status" value="1"/>
</dbReference>
<keyword evidence="9 11" id="KW-0472">Membrane</keyword>
<evidence type="ECO:0000256" key="5">
    <source>
        <dbReference type="ARBA" id="ARBA00022692"/>
    </source>
</evidence>
<dbReference type="OrthoDB" id="264532at2759"/>
<keyword evidence="10 12" id="KW-0012">Acyltransferase</keyword>
<keyword evidence="7 11" id="KW-1133">Transmembrane helix</keyword>
<gene>
    <name evidence="12" type="ORF">CINCED_3A005077</name>
</gene>
<comment type="caution">
    <text evidence="11">Lacks conserved residue(s) required for the propagation of feature annotation.</text>
</comment>
<dbReference type="Pfam" id="PF03982">
    <property type="entry name" value="DAGAT"/>
    <property type="match status" value="1"/>
</dbReference>
<evidence type="ECO:0000256" key="8">
    <source>
        <dbReference type="ARBA" id="ARBA00023098"/>
    </source>
</evidence>
<evidence type="ECO:0000313" key="12">
    <source>
        <dbReference type="EMBL" id="VVC31910.1"/>
    </source>
</evidence>
<dbReference type="GO" id="GO:0004144">
    <property type="term" value="F:diacylglycerol O-acyltransferase activity"/>
    <property type="evidence" value="ECO:0007669"/>
    <property type="project" value="TreeGrafter"/>
</dbReference>
<comment type="similarity">
    <text evidence="2 11">Belongs to the diacylglycerol acyltransferase family.</text>
</comment>
<evidence type="ECO:0000256" key="6">
    <source>
        <dbReference type="ARBA" id="ARBA00022824"/>
    </source>
</evidence>
<dbReference type="EMBL" id="CABPRJ010000951">
    <property type="protein sequence ID" value="VVC31910.1"/>
    <property type="molecule type" value="Genomic_DNA"/>
</dbReference>
<comment type="subcellular location">
    <subcellularLocation>
        <location evidence="1 11">Endoplasmic reticulum membrane</location>
        <topology evidence="1 11">Multi-pass membrane protein</topology>
    </subcellularLocation>
</comment>
<protein>
    <recommendedName>
        <fullName evidence="11">Acyltransferase</fullName>
        <ecNumber evidence="11">2.3.1.-</ecNumber>
    </recommendedName>
</protein>
<keyword evidence="13" id="KW-1185">Reference proteome</keyword>
<dbReference type="GO" id="GO:0019432">
    <property type="term" value="P:triglyceride biosynthetic process"/>
    <property type="evidence" value="ECO:0007669"/>
    <property type="project" value="TreeGrafter"/>
</dbReference>
<dbReference type="GO" id="GO:0005789">
    <property type="term" value="C:endoplasmic reticulum membrane"/>
    <property type="evidence" value="ECO:0007669"/>
    <property type="project" value="UniProtKB-SubCell"/>
</dbReference>
<dbReference type="PANTHER" id="PTHR12317:SF79">
    <property type="entry name" value="ACYLTRANSFERASE"/>
    <property type="match status" value="1"/>
</dbReference>
<evidence type="ECO:0000256" key="9">
    <source>
        <dbReference type="ARBA" id="ARBA00023136"/>
    </source>
</evidence>
<accession>A0A5E4MNK0</accession>